<name>A0A9P9D815_9PLEO</name>
<proteinExistence type="predicted"/>
<dbReference type="Proteomes" id="UP000700596">
    <property type="component" value="Unassembled WGS sequence"/>
</dbReference>
<accession>A0A9P9D815</accession>
<sequence length="649" mass="68963">MSIPANQAIATDGAPHTSRPESMARKATESPYRQETCCIFVHAGAGYHSIQNERIHLEACNDAATMAMLVLRNGGTAVDGAEMAVRVLEDREITNAGYGSNLAMDGIVECDASIVDHLGRSGAVGAVAQIKNPVCLARLVLNHTMQMLTLRRVPPNLLVSQGATDFANEMGVPILPYDALVSPAAQERWVRWRADLRIAERKAKKLGSPPACWQIRSDSTPTEEQTRQRMREEHERNLLRGLGILERQSLPLSSDTNAAPEGLISQSNSLVPSGLVPEYASSQSWPCEETLPSAQPSLVSQAPAIVIAAPNTITESSRSAFINSTQTVPTISQLAKPQKASLEITSNNIPDDTGMRDTDLSRKRSGGDSLSRKSWGDGSEESDSTSSARTMQPLTPSSIAAASKITPPCTAIRGQVDHPIPLGSIPLSQVNAVKNYAALSPPHKNTSEPSLLKDDDITDTVGAIAVDGWGNIACAASSGGIGMKYRGRVGPAALVGVGAAVVPKDPADADETCVATVTSGTGEHMATTMAATVSAERLYRSERKMQGGGNESTTEDEALRSMIENEFMGTVKNSNSAGAIGVLGVKKMRDGVFLYFGHNTDSFAMASFHDDEARPLCVMSRGAGNGSIAQGGRMLRYKTKKKRTTGPTR</sequence>
<gene>
    <name evidence="4" type="ORF">B0J11DRAFT_562015</name>
</gene>
<feature type="region of interest" description="Disordered" evidence="3">
    <location>
        <begin position="209"/>
        <end position="229"/>
    </location>
</feature>
<dbReference type="Gene3D" id="3.60.20.30">
    <property type="entry name" value="(Glycosyl)asparaginase"/>
    <property type="match status" value="1"/>
</dbReference>
<evidence type="ECO:0000313" key="4">
    <source>
        <dbReference type="EMBL" id="KAH7114418.1"/>
    </source>
</evidence>
<feature type="region of interest" description="Disordered" evidence="3">
    <location>
        <begin position="332"/>
        <end position="394"/>
    </location>
</feature>
<protein>
    <submittedName>
        <fullName evidence="4">Nucleophile aminohydrolase</fullName>
    </submittedName>
</protein>
<comment type="caution">
    <text evidence="4">The sequence shown here is derived from an EMBL/GenBank/DDBJ whole genome shotgun (WGS) entry which is preliminary data.</text>
</comment>
<evidence type="ECO:0000256" key="3">
    <source>
        <dbReference type="SAM" id="MobiDB-lite"/>
    </source>
</evidence>
<reference evidence="4" key="1">
    <citation type="journal article" date="2021" name="Nat. Commun.">
        <title>Genetic determinants of endophytism in the Arabidopsis root mycobiome.</title>
        <authorList>
            <person name="Mesny F."/>
            <person name="Miyauchi S."/>
            <person name="Thiergart T."/>
            <person name="Pickel B."/>
            <person name="Atanasova L."/>
            <person name="Karlsson M."/>
            <person name="Huettel B."/>
            <person name="Barry K.W."/>
            <person name="Haridas S."/>
            <person name="Chen C."/>
            <person name="Bauer D."/>
            <person name="Andreopoulos W."/>
            <person name="Pangilinan J."/>
            <person name="LaButti K."/>
            <person name="Riley R."/>
            <person name="Lipzen A."/>
            <person name="Clum A."/>
            <person name="Drula E."/>
            <person name="Henrissat B."/>
            <person name="Kohler A."/>
            <person name="Grigoriev I.V."/>
            <person name="Martin F.M."/>
            <person name="Hacquard S."/>
        </authorList>
    </citation>
    <scope>NUCLEOTIDE SEQUENCE</scope>
    <source>
        <strain evidence="4">MPI-CAGE-CH-0243</strain>
    </source>
</reference>
<dbReference type="Pfam" id="PF01112">
    <property type="entry name" value="Asparaginase_2"/>
    <property type="match status" value="2"/>
</dbReference>
<feature type="active site" description="Nucleophile" evidence="1">
    <location>
        <position position="460"/>
    </location>
</feature>
<dbReference type="CDD" id="cd04514">
    <property type="entry name" value="Taspase1_like"/>
    <property type="match status" value="2"/>
</dbReference>
<dbReference type="InterPro" id="IPR037464">
    <property type="entry name" value="Taspase1"/>
</dbReference>
<dbReference type="GO" id="GO:0051604">
    <property type="term" value="P:protein maturation"/>
    <property type="evidence" value="ECO:0007669"/>
    <property type="project" value="TreeGrafter"/>
</dbReference>
<dbReference type="AlphaFoldDB" id="A0A9P9D815"/>
<dbReference type="InterPro" id="IPR029055">
    <property type="entry name" value="Ntn_hydrolases_N"/>
</dbReference>
<dbReference type="FunFam" id="3.60.20.30:FF:000007">
    <property type="entry name" value="Similar to threonine aspartase"/>
    <property type="match status" value="1"/>
</dbReference>
<dbReference type="OrthoDB" id="77601at2759"/>
<dbReference type="SUPFAM" id="SSF56235">
    <property type="entry name" value="N-terminal nucleophile aminohydrolases (Ntn hydrolases)"/>
    <property type="match status" value="1"/>
</dbReference>
<feature type="compositionally biased region" description="Basic and acidic residues" evidence="3">
    <location>
        <begin position="353"/>
        <end position="375"/>
    </location>
</feature>
<dbReference type="GO" id="GO:0004298">
    <property type="term" value="F:threonine-type endopeptidase activity"/>
    <property type="evidence" value="ECO:0007669"/>
    <property type="project" value="InterPro"/>
</dbReference>
<dbReference type="EMBL" id="JAGMWT010000017">
    <property type="protein sequence ID" value="KAH7114418.1"/>
    <property type="molecule type" value="Genomic_DNA"/>
</dbReference>
<dbReference type="GO" id="GO:0005737">
    <property type="term" value="C:cytoplasm"/>
    <property type="evidence" value="ECO:0007669"/>
    <property type="project" value="TreeGrafter"/>
</dbReference>
<feature type="region of interest" description="Disordered" evidence="3">
    <location>
        <begin position="1"/>
        <end position="28"/>
    </location>
</feature>
<dbReference type="PANTHER" id="PTHR10188:SF8">
    <property type="entry name" value="THREONINE ASPARTASE 1"/>
    <property type="match status" value="1"/>
</dbReference>
<feature type="site" description="Cleavage; by autolysis" evidence="2">
    <location>
        <begin position="459"/>
        <end position="460"/>
    </location>
</feature>
<keyword evidence="5" id="KW-1185">Reference proteome</keyword>
<evidence type="ECO:0000313" key="5">
    <source>
        <dbReference type="Proteomes" id="UP000700596"/>
    </source>
</evidence>
<evidence type="ECO:0000256" key="2">
    <source>
        <dbReference type="PIRSR" id="PIRSR600246-3"/>
    </source>
</evidence>
<dbReference type="InterPro" id="IPR000246">
    <property type="entry name" value="Peptidase_T2"/>
</dbReference>
<evidence type="ECO:0000256" key="1">
    <source>
        <dbReference type="PIRSR" id="PIRSR600246-1"/>
    </source>
</evidence>
<dbReference type="PANTHER" id="PTHR10188">
    <property type="entry name" value="L-ASPARAGINASE"/>
    <property type="match status" value="1"/>
</dbReference>
<organism evidence="4 5">
    <name type="scientific">Dendryphion nanum</name>
    <dbReference type="NCBI Taxonomy" id="256645"/>
    <lineage>
        <taxon>Eukaryota</taxon>
        <taxon>Fungi</taxon>
        <taxon>Dikarya</taxon>
        <taxon>Ascomycota</taxon>
        <taxon>Pezizomycotina</taxon>
        <taxon>Dothideomycetes</taxon>
        <taxon>Pleosporomycetidae</taxon>
        <taxon>Pleosporales</taxon>
        <taxon>Torulaceae</taxon>
        <taxon>Dendryphion</taxon>
    </lineage>
</organism>
<feature type="compositionally biased region" description="Basic and acidic residues" evidence="3">
    <location>
        <begin position="18"/>
        <end position="28"/>
    </location>
</feature>